<sequence>MKSKKQKTLSFTKTKIVDLSLTTKLLGRGGDGEEIGQSLKTKMKRYCKSDNIYCNRDPNEPTN</sequence>
<gene>
    <name evidence="1" type="ORF">IMCC3317_24760</name>
</gene>
<organism evidence="1 2">
    <name type="scientific">Kordia antarctica</name>
    <dbReference type="NCBI Taxonomy" id="1218801"/>
    <lineage>
        <taxon>Bacteria</taxon>
        <taxon>Pseudomonadati</taxon>
        <taxon>Bacteroidota</taxon>
        <taxon>Flavobacteriia</taxon>
        <taxon>Flavobacteriales</taxon>
        <taxon>Flavobacteriaceae</taxon>
        <taxon>Kordia</taxon>
    </lineage>
</organism>
<dbReference type="KEGG" id="kan:IMCC3317_24760"/>
<accession>A0A7L4ZK55</accession>
<dbReference type="AlphaFoldDB" id="A0A7L4ZK55"/>
<evidence type="ECO:0000313" key="2">
    <source>
        <dbReference type="Proteomes" id="UP000464657"/>
    </source>
</evidence>
<dbReference type="EMBL" id="CP019288">
    <property type="protein sequence ID" value="QHI37098.1"/>
    <property type="molecule type" value="Genomic_DNA"/>
</dbReference>
<protein>
    <submittedName>
        <fullName evidence="1">Uncharacterized protein</fullName>
    </submittedName>
</protein>
<dbReference type="RefSeq" id="WP_160129746.1">
    <property type="nucleotide sequence ID" value="NZ_CP019288.1"/>
</dbReference>
<name>A0A7L4ZK55_9FLAO</name>
<dbReference type="Proteomes" id="UP000464657">
    <property type="component" value="Chromosome"/>
</dbReference>
<keyword evidence="2" id="KW-1185">Reference proteome</keyword>
<evidence type="ECO:0000313" key="1">
    <source>
        <dbReference type="EMBL" id="QHI37098.1"/>
    </source>
</evidence>
<proteinExistence type="predicted"/>
<reference evidence="1 2" key="1">
    <citation type="journal article" date="2013" name="Int. J. Syst. Evol. Microbiol.">
        <title>Kordia antarctica sp. nov., isolated from Antarctic seawater.</title>
        <authorList>
            <person name="Baek K."/>
            <person name="Choi A."/>
            <person name="Kang I."/>
            <person name="Lee K."/>
            <person name="Cho J.C."/>
        </authorList>
    </citation>
    <scope>NUCLEOTIDE SEQUENCE [LARGE SCALE GENOMIC DNA]</scope>
    <source>
        <strain evidence="1 2">IMCC3317</strain>
    </source>
</reference>